<feature type="compositionally biased region" description="Polar residues" evidence="4">
    <location>
        <begin position="359"/>
        <end position="372"/>
    </location>
</feature>
<accession>A0AAV5E795</accession>
<keyword evidence="1" id="KW-0813">Transport</keyword>
<proteinExistence type="predicted"/>
<dbReference type="Proteomes" id="UP001054889">
    <property type="component" value="Unassembled WGS sequence"/>
</dbReference>
<reference evidence="5" key="2">
    <citation type="submission" date="2021-12" db="EMBL/GenBank/DDBJ databases">
        <title>Resequencing data analysis of finger millet.</title>
        <authorList>
            <person name="Hatakeyama M."/>
            <person name="Aluri S."/>
            <person name="Balachadran M.T."/>
            <person name="Sivarajan S.R."/>
            <person name="Poveda L."/>
            <person name="Shimizu-Inatsugi R."/>
            <person name="Schlapbach R."/>
            <person name="Sreeman S.M."/>
            <person name="Shimizu K.K."/>
        </authorList>
    </citation>
    <scope>NUCLEOTIDE SEQUENCE</scope>
</reference>
<organism evidence="5 6">
    <name type="scientific">Eleusine coracana subsp. coracana</name>
    <dbReference type="NCBI Taxonomy" id="191504"/>
    <lineage>
        <taxon>Eukaryota</taxon>
        <taxon>Viridiplantae</taxon>
        <taxon>Streptophyta</taxon>
        <taxon>Embryophyta</taxon>
        <taxon>Tracheophyta</taxon>
        <taxon>Spermatophyta</taxon>
        <taxon>Magnoliopsida</taxon>
        <taxon>Liliopsida</taxon>
        <taxon>Poales</taxon>
        <taxon>Poaceae</taxon>
        <taxon>PACMAD clade</taxon>
        <taxon>Chloridoideae</taxon>
        <taxon>Cynodonteae</taxon>
        <taxon>Eleusininae</taxon>
        <taxon>Eleusine</taxon>
    </lineage>
</organism>
<comment type="caution">
    <text evidence="5">The sequence shown here is derived from an EMBL/GenBank/DDBJ whole genome shotgun (WGS) entry which is preliminary data.</text>
</comment>
<keyword evidence="3" id="KW-0175">Coiled coil</keyword>
<dbReference type="InterPro" id="IPR007930">
    <property type="entry name" value="DUF724"/>
</dbReference>
<feature type="compositionally biased region" description="Basic residues" evidence="4">
    <location>
        <begin position="1"/>
        <end position="11"/>
    </location>
</feature>
<feature type="region of interest" description="Disordered" evidence="4">
    <location>
        <begin position="348"/>
        <end position="385"/>
    </location>
</feature>
<dbReference type="AlphaFoldDB" id="A0AAV5E795"/>
<sequence length="663" mass="73741">MGPIRRSRKRKSEPEPPAHQPAAEAEARGGKPVRFLLRASERLRTPPQPRPAAPQSQQVRGRRRQRVPRRVYRFLADLSSSDAHKPRHFPEEKVKQRNAVLLGQSSASPLIQPSAAGFGHFQYDPKLCPSSQLEVSSSPMIAMPSVPRTGDFQASLFGAFGQLRSPPQVPVLEIQPRIPDFDNAEGSKAFTNEVHRKVVFMRSYQMECQLEYMNFTESIILGHGMAELNVLLLLINLGYADMFLSNSPTEYGNNANKADKCATSMEQDISEESFEQYLVMDDGSNDDLLPSIKSCQDVSHGHHPSKDNVAAIMEGETSCIVATENMSTMPLAMINDVVPNLLPSNVISDMGKSDHQGLPGNTASIQQASADSPPSAILPAFKGDTINTQSSTKDFAAEEQRETLLEHHALPVKESAAESSQSINKLALSQLFSTDIRNATEAEYDNRLTTPEYVEVADGPSEPLAIENPPFLKMSPIWAHIEEMEIFKKVPQRPHFHPLKHLGPGLCEAMALGLMVFFSNTAESIKSLNIHDENELFKEKMKGLCLLEEYGFDVGHLRSRLETLLHIKNSSSELQHAIKKLDEKITLKEIDGKERGTQISMLYTAICQLERQAKLFRCILKSSVSQQKTAALEISKLKTEASDLEQTYLSVEQQFSSVVTEPW</sequence>
<evidence type="ECO:0000256" key="4">
    <source>
        <dbReference type="SAM" id="MobiDB-lite"/>
    </source>
</evidence>
<name>A0AAV5E795_ELECO</name>
<evidence type="ECO:0000256" key="3">
    <source>
        <dbReference type="SAM" id="Coils"/>
    </source>
</evidence>
<evidence type="ECO:0000256" key="1">
    <source>
        <dbReference type="ARBA" id="ARBA00022448"/>
    </source>
</evidence>
<dbReference type="Pfam" id="PF05266">
    <property type="entry name" value="DUF724"/>
    <property type="match status" value="1"/>
</dbReference>
<evidence type="ECO:0000256" key="2">
    <source>
        <dbReference type="ARBA" id="ARBA00022604"/>
    </source>
</evidence>
<gene>
    <name evidence="5" type="primary">gb05555</name>
    <name evidence="5" type="ORF">PR202_gb05555</name>
</gene>
<keyword evidence="2" id="KW-0341">Growth regulation</keyword>
<evidence type="ECO:0000313" key="5">
    <source>
        <dbReference type="EMBL" id="GJN18396.1"/>
    </source>
</evidence>
<dbReference type="EMBL" id="BQKI01000073">
    <property type="protein sequence ID" value="GJN18396.1"/>
    <property type="molecule type" value="Genomic_DNA"/>
</dbReference>
<feature type="coiled-coil region" evidence="3">
    <location>
        <begin position="627"/>
        <end position="654"/>
    </location>
</feature>
<protein>
    <submittedName>
        <fullName evidence="5">Uncharacterized protein</fullName>
    </submittedName>
</protein>
<evidence type="ECO:0000313" key="6">
    <source>
        <dbReference type="Proteomes" id="UP001054889"/>
    </source>
</evidence>
<feature type="region of interest" description="Disordered" evidence="4">
    <location>
        <begin position="1"/>
        <end position="67"/>
    </location>
</feature>
<keyword evidence="6" id="KW-1185">Reference proteome</keyword>
<reference evidence="5" key="1">
    <citation type="journal article" date="2018" name="DNA Res.">
        <title>Multiple hybrid de novo genome assembly of finger millet, an orphan allotetraploid crop.</title>
        <authorList>
            <person name="Hatakeyama M."/>
            <person name="Aluri S."/>
            <person name="Balachadran M.T."/>
            <person name="Sivarajan S.R."/>
            <person name="Patrignani A."/>
            <person name="Gruter S."/>
            <person name="Poveda L."/>
            <person name="Shimizu-Inatsugi R."/>
            <person name="Baeten J."/>
            <person name="Francoijs K.J."/>
            <person name="Nataraja K.N."/>
            <person name="Reddy Y.A.N."/>
            <person name="Phadnis S."/>
            <person name="Ravikumar R.L."/>
            <person name="Schlapbach R."/>
            <person name="Sreeman S.M."/>
            <person name="Shimizu K.K."/>
        </authorList>
    </citation>
    <scope>NUCLEOTIDE SEQUENCE</scope>
</reference>